<dbReference type="InterPro" id="IPR029058">
    <property type="entry name" value="AB_hydrolase_fold"/>
</dbReference>
<keyword evidence="1" id="KW-0732">Signal</keyword>
<evidence type="ECO:0000313" key="5">
    <source>
        <dbReference type="Proteomes" id="UP000249364"/>
    </source>
</evidence>
<keyword evidence="2" id="KW-0378">Hydrolase</keyword>
<dbReference type="AlphaFoldDB" id="A0A2W7QB79"/>
<feature type="region of interest" description="Disordered" evidence="3">
    <location>
        <begin position="47"/>
        <end position="67"/>
    </location>
</feature>
<gene>
    <name evidence="4" type="ORF">LY56_01477</name>
</gene>
<dbReference type="SUPFAM" id="SSF53474">
    <property type="entry name" value="alpha/beta-Hydrolases"/>
    <property type="match status" value="2"/>
</dbReference>
<comment type="caution">
    <text evidence="4">The sequence shown here is derived from an EMBL/GenBank/DDBJ whole genome shotgun (WGS) entry which is preliminary data.</text>
</comment>
<dbReference type="Proteomes" id="UP000249364">
    <property type="component" value="Unassembled WGS sequence"/>
</dbReference>
<protein>
    <submittedName>
        <fullName evidence="4">Poly(Hydroxyalkanoate) depolymerase family esterase</fullName>
    </submittedName>
</protein>
<evidence type="ECO:0000313" key="4">
    <source>
        <dbReference type="EMBL" id="PZX45914.1"/>
    </source>
</evidence>
<dbReference type="RefSeq" id="WP_071468130.1">
    <property type="nucleotide sequence ID" value="NZ_MEHT01000001.1"/>
</dbReference>
<dbReference type="Pfam" id="PF10503">
    <property type="entry name" value="Esterase_PHB"/>
    <property type="match status" value="1"/>
</dbReference>
<organism evidence="4 5">
    <name type="scientific">Roseinatronobacter thiooxidans</name>
    <dbReference type="NCBI Taxonomy" id="121821"/>
    <lineage>
        <taxon>Bacteria</taxon>
        <taxon>Pseudomonadati</taxon>
        <taxon>Pseudomonadota</taxon>
        <taxon>Alphaproteobacteria</taxon>
        <taxon>Rhodobacterales</taxon>
        <taxon>Paracoccaceae</taxon>
        <taxon>Roseinatronobacter</taxon>
    </lineage>
</organism>
<dbReference type="PANTHER" id="PTHR43037">
    <property type="entry name" value="UNNAMED PRODUCT-RELATED"/>
    <property type="match status" value="1"/>
</dbReference>
<dbReference type="GO" id="GO:0016787">
    <property type="term" value="F:hydrolase activity"/>
    <property type="evidence" value="ECO:0007669"/>
    <property type="project" value="UniProtKB-KW"/>
</dbReference>
<dbReference type="Gene3D" id="3.40.50.1820">
    <property type="entry name" value="alpha/beta hydrolase"/>
    <property type="match status" value="1"/>
</dbReference>
<dbReference type="OrthoDB" id="9767239at2"/>
<accession>A0A2W7QB79</accession>
<dbReference type="GO" id="GO:0005576">
    <property type="term" value="C:extracellular region"/>
    <property type="evidence" value="ECO:0007669"/>
    <property type="project" value="InterPro"/>
</dbReference>
<evidence type="ECO:0000256" key="1">
    <source>
        <dbReference type="ARBA" id="ARBA00022729"/>
    </source>
</evidence>
<feature type="region of interest" description="Disordered" evidence="3">
    <location>
        <begin position="240"/>
        <end position="264"/>
    </location>
</feature>
<evidence type="ECO:0000256" key="3">
    <source>
        <dbReference type="SAM" id="MobiDB-lite"/>
    </source>
</evidence>
<keyword evidence="5" id="KW-1185">Reference proteome</keyword>
<reference evidence="4 5" key="1">
    <citation type="submission" date="2018-06" db="EMBL/GenBank/DDBJ databases">
        <title>Genomic Encyclopedia of Archaeal and Bacterial Type Strains, Phase II (KMG-II): from individual species to whole genera.</title>
        <authorList>
            <person name="Goeker M."/>
        </authorList>
    </citation>
    <scope>NUCLEOTIDE SEQUENCE [LARGE SCALE GENOMIC DNA]</scope>
    <source>
        <strain evidence="4 5">DSM 13087</strain>
    </source>
</reference>
<dbReference type="STRING" id="121821.GCA_001870675_00265"/>
<dbReference type="InterPro" id="IPR010126">
    <property type="entry name" value="Esterase_phb"/>
</dbReference>
<dbReference type="EMBL" id="QKZQ01000005">
    <property type="protein sequence ID" value="PZX45914.1"/>
    <property type="molecule type" value="Genomic_DNA"/>
</dbReference>
<dbReference type="InterPro" id="IPR050955">
    <property type="entry name" value="Plant_Biomass_Hydrol_Est"/>
</dbReference>
<dbReference type="NCBIfam" id="TIGR01840">
    <property type="entry name" value="esterase_phb"/>
    <property type="match status" value="1"/>
</dbReference>
<proteinExistence type="predicted"/>
<sequence length="362" mass="39167">MPRSFAATLRRTTRMMRPRAPTKALRKVQKAVALSMVNAAYAPFTPLKQTPERGRKPKRAARALTGAKRHMPAPALVQDAQYLARRHRSVSGSRGYKLYLPANQPRQLNGLILMLHGCKQTADDFAAGTNMNALAEKHGLVIAYPEQTKRYNPAQCWNWFKLANQTRGAGEPAILAALTRKLMREFNLDRDHTFVAGLSAGGAMAAILADTYPDIYAGAGVHSGLARGSARNVISAMSAMRRGGKSNRRDPAARTSANPAHKPVRRIIFHGDSDRTVHPANAATIVTAAIGATPMPAKTSTSSVRGRDYERTNFAATETHGPLELWMLTGGAHAWSGGRKAGSYTDSTGPNASAQMVRFFLG</sequence>
<name>A0A2W7QB79_9RHOB</name>
<dbReference type="PANTHER" id="PTHR43037:SF1">
    <property type="entry name" value="BLL1128 PROTEIN"/>
    <property type="match status" value="1"/>
</dbReference>
<evidence type="ECO:0000256" key="2">
    <source>
        <dbReference type="ARBA" id="ARBA00022801"/>
    </source>
</evidence>
<feature type="compositionally biased region" description="Basic residues" evidence="3">
    <location>
        <begin position="55"/>
        <end position="67"/>
    </location>
</feature>